<evidence type="ECO:0000313" key="2">
    <source>
        <dbReference type="Proteomes" id="UP001157914"/>
    </source>
</evidence>
<keyword evidence="2" id="KW-1185">Reference proteome</keyword>
<reference evidence="1 2" key="1">
    <citation type="submission" date="2017-05" db="EMBL/GenBank/DDBJ databases">
        <authorList>
            <person name="Varghese N."/>
            <person name="Submissions S."/>
        </authorList>
    </citation>
    <scope>NUCLEOTIDE SEQUENCE [LARGE SCALE GENOMIC DNA]</scope>
    <source>
        <strain evidence="1 2">DSM 15949</strain>
    </source>
</reference>
<protein>
    <recommendedName>
        <fullName evidence="3">DUF768 domain-containing protein</fullName>
    </recommendedName>
</protein>
<gene>
    <name evidence="1" type="ORF">SAMN06265374_1868</name>
</gene>
<proteinExistence type="predicted"/>
<organism evidence="1 2">
    <name type="scientific">Roseibium denhamense</name>
    <dbReference type="NCBI Taxonomy" id="76305"/>
    <lineage>
        <taxon>Bacteria</taxon>
        <taxon>Pseudomonadati</taxon>
        <taxon>Pseudomonadota</taxon>
        <taxon>Alphaproteobacteria</taxon>
        <taxon>Hyphomicrobiales</taxon>
        <taxon>Stappiaceae</taxon>
        <taxon>Roseibium</taxon>
    </lineage>
</organism>
<dbReference type="Proteomes" id="UP001157914">
    <property type="component" value="Unassembled WGS sequence"/>
</dbReference>
<sequence length="94" mass="10181">MPNTPGSKLNIKIPFPEKPEHVATAIVAYAGIAKRLHVELAAVADQAGIDLDTIKADLMQEAKKAVPHGDFTENEIGIYETMFEAIETIFDTGT</sequence>
<evidence type="ECO:0000313" key="1">
    <source>
        <dbReference type="EMBL" id="SMP18044.1"/>
    </source>
</evidence>
<evidence type="ECO:0008006" key="3">
    <source>
        <dbReference type="Google" id="ProtNLM"/>
    </source>
</evidence>
<comment type="caution">
    <text evidence="1">The sequence shown here is derived from an EMBL/GenBank/DDBJ whole genome shotgun (WGS) entry which is preliminary data.</text>
</comment>
<accession>A0ABY1NVJ7</accession>
<name>A0ABY1NVJ7_9HYPH</name>
<dbReference type="EMBL" id="FXTT01000002">
    <property type="protein sequence ID" value="SMP18044.1"/>
    <property type="molecule type" value="Genomic_DNA"/>
</dbReference>
<dbReference type="RefSeq" id="WP_155190600.1">
    <property type="nucleotide sequence ID" value="NZ_BAAAEA010000003.1"/>
</dbReference>